<dbReference type="InterPro" id="IPR002645">
    <property type="entry name" value="STAS_dom"/>
</dbReference>
<name>A0A6B3NAW0_9CYAN</name>
<dbReference type="Pfam" id="PF07221">
    <property type="entry name" value="GlcNAc_2-epim"/>
    <property type="match status" value="1"/>
</dbReference>
<sequence length="724" mass="82673">MSTIDFSLSDLIAGYVTNFDPQKGALGTFGLKTSDGRDFEVALTSMTYAQLVRNLGEPYYDCTAKLKLMLVPKRYLFVYGIFYPEANQHQFEAKHIVFLGRTENEYLFERPDWWVNQVRQLADFYLKSQFEDGEIDYRKYRTDLSLNGAKTGFCRQETDTISRLVYGFATAYLMTGEDRYLEAAEKGTEYLRHHMRFLDQGEGIAYWYHAIDLKPDGSEQKIFASEFGDDYDAIPAYEQIYALAGPTQTYRVTGDPRIMNDIELTVNLFNRYFLDTTEQGGFFSHIDPITLSPLCETLGSNRARKNWNSVGDHAPAYLINLWLATESEQYANLLEYTFDLIEKHFPDYEHSPFVQERFHQDWSHDKAWGWQQNRAVIGHNLKIAWNLMRMHHLQPKEKYAALAEKIAEIMPGVGSDLQRGGWFDVVERALESGQEVHRVVWHDRKAWWQQEQGILAYLILAGSMGKTEYQKLARESASFYNAWFLDNEDGGIYFNVLANGIPYLAGGNERGKGSHSMSGYHSFELAYLATVYTNLLITKQPMDLHFKPKPGGFKDNILRVAPDLLPPGSVRISEVWINGQDYVDFDAENLTIKLPSLQEELKVRVRIVPTQVFFDANILEITEDTAKLALSGLLDASAVGMFQEVLEKATVGQIKRLVLQLQNLQCISSAGMRALIFTKQKLGSNVDIYVVGATDSVKHFIEMSSFCEGVTVLDKYEEPELVNA</sequence>
<feature type="domain" description="STAS" evidence="3">
    <location>
        <begin position="628"/>
        <end position="724"/>
    </location>
</feature>
<evidence type="ECO:0000256" key="1">
    <source>
        <dbReference type="ARBA" id="ARBA00008558"/>
    </source>
</evidence>
<dbReference type="Gene3D" id="3.30.750.24">
    <property type="entry name" value="STAS domain"/>
    <property type="match status" value="1"/>
</dbReference>
<dbReference type="GO" id="GO:0016853">
    <property type="term" value="F:isomerase activity"/>
    <property type="evidence" value="ECO:0007669"/>
    <property type="project" value="UniProtKB-KW"/>
</dbReference>
<dbReference type="InterPro" id="IPR034116">
    <property type="entry name" value="AGE_dom"/>
</dbReference>
<dbReference type="InterPro" id="IPR008928">
    <property type="entry name" value="6-hairpin_glycosidase_sf"/>
</dbReference>
<dbReference type="PANTHER" id="PTHR42899">
    <property type="entry name" value="SPERMATOGENESIS-ASSOCIATED PROTEIN 20"/>
    <property type="match status" value="1"/>
</dbReference>
<dbReference type="Pfam" id="PF01740">
    <property type="entry name" value="STAS"/>
    <property type="match status" value="1"/>
</dbReference>
<dbReference type="InterPro" id="IPR012341">
    <property type="entry name" value="6hp_glycosidase-like_sf"/>
</dbReference>
<dbReference type="EMBL" id="JAAHFQ010000262">
    <property type="protein sequence ID" value="NER28797.1"/>
    <property type="molecule type" value="Genomic_DNA"/>
</dbReference>
<dbReference type="GO" id="GO:0005975">
    <property type="term" value="P:carbohydrate metabolic process"/>
    <property type="evidence" value="ECO:0007669"/>
    <property type="project" value="InterPro"/>
</dbReference>
<comment type="caution">
    <text evidence="4">The sequence shown here is derived from an EMBL/GenBank/DDBJ whole genome shotgun (WGS) entry which is preliminary data.</text>
</comment>
<organism evidence="4">
    <name type="scientific">Symploca sp. SIO1C4</name>
    <dbReference type="NCBI Taxonomy" id="2607765"/>
    <lineage>
        <taxon>Bacteria</taxon>
        <taxon>Bacillati</taxon>
        <taxon>Cyanobacteriota</taxon>
        <taxon>Cyanophyceae</taxon>
        <taxon>Coleofasciculales</taxon>
        <taxon>Coleofasciculaceae</taxon>
        <taxon>Symploca</taxon>
    </lineage>
</organism>
<gene>
    <name evidence="4" type="ORF">F6J89_14455</name>
</gene>
<keyword evidence="2" id="KW-0413">Isomerase</keyword>
<dbReference type="Gene3D" id="1.50.10.10">
    <property type="match status" value="1"/>
</dbReference>
<dbReference type="AlphaFoldDB" id="A0A6B3NAW0"/>
<dbReference type="PANTHER" id="PTHR42899:SF1">
    <property type="entry name" value="SPERMATOGENESIS-ASSOCIATED PROTEIN 20"/>
    <property type="match status" value="1"/>
</dbReference>
<dbReference type="InterPro" id="IPR024705">
    <property type="entry name" value="Ssp411"/>
</dbReference>
<evidence type="ECO:0000313" key="4">
    <source>
        <dbReference type="EMBL" id="NER28797.1"/>
    </source>
</evidence>
<accession>A0A6B3NAW0</accession>
<dbReference type="PROSITE" id="PS50801">
    <property type="entry name" value="STAS"/>
    <property type="match status" value="1"/>
</dbReference>
<dbReference type="SUPFAM" id="SSF52091">
    <property type="entry name" value="SpoIIaa-like"/>
    <property type="match status" value="1"/>
</dbReference>
<protein>
    <submittedName>
        <fullName evidence="4">STAS domain-containing protein</fullName>
    </submittedName>
</protein>
<comment type="similarity">
    <text evidence="1">Belongs to the N-acylglucosamine 2-epimerase family.</text>
</comment>
<reference evidence="4" key="1">
    <citation type="submission" date="2019-11" db="EMBL/GenBank/DDBJ databases">
        <title>Genomic insights into an expanded diversity of filamentous marine cyanobacteria reveals the extraordinary biosynthetic potential of Moorea and Okeania.</title>
        <authorList>
            <person name="Ferreira Leao T."/>
            <person name="Wang M."/>
            <person name="Moss N."/>
            <person name="Da Silva R."/>
            <person name="Sanders J."/>
            <person name="Nurk S."/>
            <person name="Gurevich A."/>
            <person name="Humphrey G."/>
            <person name="Reher R."/>
            <person name="Zhu Q."/>
            <person name="Belda-Ferre P."/>
            <person name="Glukhov E."/>
            <person name="Rex R."/>
            <person name="Dorrestein P.C."/>
            <person name="Knight R."/>
            <person name="Pevzner P."/>
            <person name="Gerwick W.H."/>
            <person name="Gerwick L."/>
        </authorList>
    </citation>
    <scope>NUCLEOTIDE SEQUENCE</scope>
    <source>
        <strain evidence="4">SIO1C4</strain>
    </source>
</reference>
<dbReference type="CDD" id="cd00249">
    <property type="entry name" value="AGE"/>
    <property type="match status" value="1"/>
</dbReference>
<proteinExistence type="inferred from homology"/>
<dbReference type="InterPro" id="IPR010819">
    <property type="entry name" value="AGE/CE"/>
</dbReference>
<dbReference type="SUPFAM" id="SSF48208">
    <property type="entry name" value="Six-hairpin glycosidases"/>
    <property type="match status" value="1"/>
</dbReference>
<evidence type="ECO:0000256" key="2">
    <source>
        <dbReference type="ARBA" id="ARBA00023235"/>
    </source>
</evidence>
<dbReference type="InterPro" id="IPR036513">
    <property type="entry name" value="STAS_dom_sf"/>
</dbReference>
<dbReference type="CDD" id="cd07043">
    <property type="entry name" value="STAS_anti-anti-sigma_factors"/>
    <property type="match status" value="1"/>
</dbReference>
<evidence type="ECO:0000259" key="3">
    <source>
        <dbReference type="PROSITE" id="PS50801"/>
    </source>
</evidence>